<dbReference type="RefSeq" id="WP_380819084.1">
    <property type="nucleotide sequence ID" value="NZ_JBHTJN010000008.1"/>
</dbReference>
<organism evidence="3 4">
    <name type="scientific">Seminibacterium arietis</name>
    <dbReference type="NCBI Taxonomy" id="1173502"/>
    <lineage>
        <taxon>Bacteria</taxon>
        <taxon>Pseudomonadati</taxon>
        <taxon>Pseudomonadota</taxon>
        <taxon>Gammaproteobacteria</taxon>
        <taxon>Pasteurellales</taxon>
        <taxon>Pasteurellaceae</taxon>
        <taxon>Seminibacterium</taxon>
    </lineage>
</organism>
<name>A0ABW3I787_9PAST</name>
<dbReference type="NCBIfam" id="TIGR01891">
    <property type="entry name" value="amidohydrolases"/>
    <property type="match status" value="1"/>
</dbReference>
<dbReference type="SUPFAM" id="SSF53187">
    <property type="entry name" value="Zn-dependent exopeptidases"/>
    <property type="match status" value="1"/>
</dbReference>
<dbReference type="InterPro" id="IPR002933">
    <property type="entry name" value="Peptidase_M20"/>
</dbReference>
<dbReference type="SUPFAM" id="SSF55031">
    <property type="entry name" value="Bacterial exopeptidase dimerisation domain"/>
    <property type="match status" value="1"/>
</dbReference>
<dbReference type="Gene3D" id="3.30.70.360">
    <property type="match status" value="1"/>
</dbReference>
<reference evidence="4" key="1">
    <citation type="journal article" date="2019" name="Int. J. Syst. Evol. Microbiol.">
        <title>The Global Catalogue of Microorganisms (GCM) 10K type strain sequencing project: providing services to taxonomists for standard genome sequencing and annotation.</title>
        <authorList>
            <consortium name="The Broad Institute Genomics Platform"/>
            <consortium name="The Broad Institute Genome Sequencing Center for Infectious Disease"/>
            <person name="Wu L."/>
            <person name="Ma J."/>
        </authorList>
    </citation>
    <scope>NUCLEOTIDE SEQUENCE [LARGE SCALE GENOMIC DNA]</scope>
    <source>
        <strain evidence="4">CCUG 61707</strain>
    </source>
</reference>
<evidence type="ECO:0000259" key="2">
    <source>
        <dbReference type="Pfam" id="PF07687"/>
    </source>
</evidence>
<dbReference type="InterPro" id="IPR011650">
    <property type="entry name" value="Peptidase_M20_dimer"/>
</dbReference>
<sequence>MSYLEKAKRFFNEAQAVRRQIHENPEIGFKLPQTIKLIKQKLDEHNISYSHLGDTDAIVGTLGDAKKGKTLLLRADMDAIPMLEEAGLEFSSKKDCAHLCGHDMHATSLLVALIMLKEDEDKLNGQIKFLFQPAEETLNGGKLMLESGILENPKPDAGMAIHMWPSGEKLGILINKQEALCSALNFKIEIEGKGAHGALPYTGIDPVFVASQIINGANAILSRELPSNRGASISMGYINALGGAINIIPPKVYIEGTSRSLYGDSAQLVAERLPEIVEHIGKAFRAKTKYEVVANAPALTNTPAMSALVKESAEQVLGDNYEIKYIEPALASEDYAYIASELPESCYFFVSCPLPDKDGNVFAVHHPKVVFNEEALIIGPATMAQAAVNWLNKHSL</sequence>
<feature type="domain" description="Peptidase M20 dimerisation" evidence="2">
    <location>
        <begin position="182"/>
        <end position="281"/>
    </location>
</feature>
<dbReference type="Gene3D" id="3.40.630.10">
    <property type="entry name" value="Zn peptidases"/>
    <property type="match status" value="1"/>
</dbReference>
<dbReference type="Proteomes" id="UP001596996">
    <property type="component" value="Unassembled WGS sequence"/>
</dbReference>
<evidence type="ECO:0000313" key="3">
    <source>
        <dbReference type="EMBL" id="MFD0965806.1"/>
    </source>
</evidence>
<evidence type="ECO:0000256" key="1">
    <source>
        <dbReference type="ARBA" id="ARBA00022801"/>
    </source>
</evidence>
<dbReference type="PANTHER" id="PTHR11014">
    <property type="entry name" value="PEPTIDASE M20 FAMILY MEMBER"/>
    <property type="match status" value="1"/>
</dbReference>
<comment type="caution">
    <text evidence="3">The sequence shown here is derived from an EMBL/GenBank/DDBJ whole genome shotgun (WGS) entry which is preliminary data.</text>
</comment>
<dbReference type="EMBL" id="JBHTJN010000008">
    <property type="protein sequence ID" value="MFD0965806.1"/>
    <property type="molecule type" value="Genomic_DNA"/>
</dbReference>
<gene>
    <name evidence="3" type="ORF">ACFQ02_02910</name>
</gene>
<keyword evidence="4" id="KW-1185">Reference proteome</keyword>
<dbReference type="InterPro" id="IPR036264">
    <property type="entry name" value="Bact_exopeptidase_dim_dom"/>
</dbReference>
<dbReference type="Pfam" id="PF01546">
    <property type="entry name" value="Peptidase_M20"/>
    <property type="match status" value="1"/>
</dbReference>
<protein>
    <submittedName>
        <fullName evidence="3">M20 family metallopeptidase</fullName>
    </submittedName>
</protein>
<dbReference type="Pfam" id="PF07687">
    <property type="entry name" value="M20_dimer"/>
    <property type="match status" value="1"/>
</dbReference>
<dbReference type="PIRSF" id="PIRSF005962">
    <property type="entry name" value="Pept_M20D_amidohydro"/>
    <property type="match status" value="1"/>
</dbReference>
<dbReference type="CDD" id="cd03886">
    <property type="entry name" value="M20_Acy1"/>
    <property type="match status" value="1"/>
</dbReference>
<proteinExistence type="predicted"/>
<dbReference type="PANTHER" id="PTHR11014:SF63">
    <property type="entry name" value="METALLOPEPTIDASE, PUTATIVE (AFU_ORTHOLOGUE AFUA_6G09600)-RELATED"/>
    <property type="match status" value="1"/>
</dbReference>
<dbReference type="InterPro" id="IPR017439">
    <property type="entry name" value="Amidohydrolase"/>
</dbReference>
<keyword evidence="1" id="KW-0378">Hydrolase</keyword>
<accession>A0ABW3I787</accession>
<evidence type="ECO:0000313" key="4">
    <source>
        <dbReference type="Proteomes" id="UP001596996"/>
    </source>
</evidence>